<accession>A0A419T9E5</accession>
<dbReference type="RefSeq" id="WP_120195514.1">
    <property type="nucleotide sequence ID" value="NZ_MCIA01000003.1"/>
</dbReference>
<feature type="binding site" evidence="7">
    <location>
        <begin position="477"/>
        <end position="481"/>
    </location>
    <ligand>
        <name>substrate</name>
    </ligand>
</feature>
<dbReference type="PANTHER" id="PTHR43053">
    <property type="entry name" value="GLYCOSIDASE FAMILY 31"/>
    <property type="match status" value="1"/>
</dbReference>
<dbReference type="Pfam" id="PF16875">
    <property type="entry name" value="Glyco_hydro_36N"/>
    <property type="match status" value="1"/>
</dbReference>
<gene>
    <name evidence="10" type="ORF">BET01_13100</name>
</gene>
<dbReference type="InterPro" id="IPR000111">
    <property type="entry name" value="Glyco_hydro_27/36_CS"/>
</dbReference>
<keyword evidence="11" id="KW-1185">Reference proteome</keyword>
<evidence type="ECO:0000313" key="11">
    <source>
        <dbReference type="Proteomes" id="UP000284277"/>
    </source>
</evidence>
<evidence type="ECO:0000256" key="3">
    <source>
        <dbReference type="ARBA" id="ARBA00022801"/>
    </source>
</evidence>
<reference evidence="10 11" key="1">
    <citation type="submission" date="2016-08" db="EMBL/GenBank/DDBJ databases">
        <title>A new outlook on sporulation: Clostridium algidixylanolyticum.</title>
        <authorList>
            <person name="Poppleton D.I."/>
            <person name="Gribaldo S."/>
        </authorList>
    </citation>
    <scope>NUCLEOTIDE SEQUENCE [LARGE SCALE GENOMIC DNA]</scope>
    <source>
        <strain evidence="10 11">SPL73</strain>
    </source>
</reference>
<dbReference type="AlphaFoldDB" id="A0A419T9E5"/>
<feature type="binding site" evidence="7">
    <location>
        <position position="527"/>
    </location>
    <ligand>
        <name>substrate</name>
    </ligand>
</feature>
<dbReference type="InterPro" id="IPR050985">
    <property type="entry name" value="Alpha-glycosidase_related"/>
</dbReference>
<feature type="binding site" evidence="7">
    <location>
        <position position="444"/>
    </location>
    <ligand>
        <name>substrate</name>
    </ligand>
</feature>
<dbReference type="SUPFAM" id="SSF51445">
    <property type="entry name" value="(Trans)glycosidases"/>
    <property type="match status" value="1"/>
</dbReference>
<dbReference type="EMBL" id="MCIA01000003">
    <property type="protein sequence ID" value="RKD34086.1"/>
    <property type="molecule type" value="Genomic_DNA"/>
</dbReference>
<protein>
    <recommendedName>
        <fullName evidence="2 5">Alpha-galactosidase</fullName>
        <ecNumber evidence="2 5">3.2.1.22</ecNumber>
    </recommendedName>
</protein>
<comment type="similarity">
    <text evidence="5">Belongs to the glycosyl hydrolase.</text>
</comment>
<dbReference type="OrthoDB" id="9758822at2"/>
<dbReference type="PIRSF" id="PIRSF005536">
    <property type="entry name" value="Agal"/>
    <property type="match status" value="1"/>
</dbReference>
<dbReference type="GO" id="GO:0004557">
    <property type="term" value="F:alpha-galactosidase activity"/>
    <property type="evidence" value="ECO:0007669"/>
    <property type="project" value="UniProtKB-UniRule"/>
</dbReference>
<feature type="domain" description="Glycosyl hydrolase family 36 C-terminal" evidence="8">
    <location>
        <begin position="650"/>
        <end position="732"/>
    </location>
</feature>
<dbReference type="PANTHER" id="PTHR43053:SF3">
    <property type="entry name" value="ALPHA-GALACTOSIDASE C-RELATED"/>
    <property type="match status" value="1"/>
</dbReference>
<evidence type="ECO:0000256" key="1">
    <source>
        <dbReference type="ARBA" id="ARBA00001255"/>
    </source>
</evidence>
<feature type="active site" description="Nucleophile" evidence="6">
    <location>
        <position position="479"/>
    </location>
</feature>
<name>A0A419T9E5_9FIRM</name>
<evidence type="ECO:0000256" key="2">
    <source>
        <dbReference type="ARBA" id="ARBA00012755"/>
    </source>
</evidence>
<dbReference type="Gene3D" id="3.20.20.70">
    <property type="entry name" value="Aldolase class I"/>
    <property type="match status" value="1"/>
</dbReference>
<dbReference type="PRINTS" id="PR00743">
    <property type="entry name" value="GLHYDRLASE36"/>
</dbReference>
<evidence type="ECO:0000256" key="5">
    <source>
        <dbReference type="PIRNR" id="PIRNR005536"/>
    </source>
</evidence>
<dbReference type="InterPro" id="IPR031704">
    <property type="entry name" value="Glyco_hydro_36_N"/>
</dbReference>
<evidence type="ECO:0000256" key="7">
    <source>
        <dbReference type="PIRSR" id="PIRSR005536-2"/>
    </source>
</evidence>
<sequence length="738" mass="84646">MSIIYHEEVREFHLCNEYFSYIIQVMGNGQLGNLYFGKRVTDRESFSYLFETGERPHAAISCSEPVDLCLEYTKQEYPAYGTGDYRYGACVIRQENGSRTIGFTYQSHSIIKGKPSILPLPSTYVEEEEEAETLSIQLYDEVMDTDLILTYTIYKELPVLTRNARFEHHGKEEILLTTAMSGSIDLPDSQYEMIQLSGAWSRERYIKRRPLEQGIQSVYSMRGISSAEHNPFIALARKETTESSGEVYGFSLVYSGSFLGQVEVCSHDTARVLMGIHPDTLEWPLQGGESFQTPELVMVYSNQGLSHMSQVYHRLYRTRLARGYWRDKERPVLLNNWEATYMDFNEEKILSIAKKAKETGVELFVLDDGWFGERNDDHRSLGDWFVNKEKLPGGIKGLSEKIEELGLSFGLWIEPEMVNKNSRFYEAHPDWIISTPGRFETPSRNQHVLDFSRIEVIDAVYTMLKDVIGNAKISYIKWDMNRYLTECFSRGVDSKHQGMVMHKYILGVYELYTRLIRDFPKILFESCASGGARFDPGLLFFAPQAWCSDNTDAIDRLKIQYGTTMVYPISSIGAHISAVPNHQIHRVTDLKTRGDVALFGAFGYELDLNSLTPEEVEVVKEQIAFYKENRALLHQGTFHRLKSPFEGNDTAWMVVSHEKDRAIAAYYQVLNPANAGWLRLKLTGLLEEMAYKVTIWDKEEVFTGSQLMYAGIPIDRVRFSKDRGDFASVLIMIEKAVK</sequence>
<feature type="domain" description="Glycosyl hydrolase family 36 N-terminal" evidence="9">
    <location>
        <begin position="29"/>
        <end position="286"/>
    </location>
</feature>
<comment type="catalytic activity">
    <reaction evidence="1 5">
        <text>Hydrolysis of terminal, non-reducing alpha-D-galactose residues in alpha-D-galactosides, including galactose oligosaccharides, galactomannans and galactolipids.</text>
        <dbReference type="EC" id="3.2.1.22"/>
    </reaction>
</comment>
<dbReference type="PROSITE" id="PS00512">
    <property type="entry name" value="ALPHA_GALACTOSIDASE"/>
    <property type="match status" value="1"/>
</dbReference>
<feature type="active site" description="Proton donor" evidence="6">
    <location>
        <position position="549"/>
    </location>
</feature>
<comment type="caution">
    <text evidence="10">The sequence shown here is derived from an EMBL/GenBank/DDBJ whole genome shotgun (WGS) entry which is preliminary data.</text>
</comment>
<dbReference type="InterPro" id="IPR013785">
    <property type="entry name" value="Aldolase_TIM"/>
</dbReference>
<dbReference type="InterPro" id="IPR002252">
    <property type="entry name" value="Glyco_hydro_36"/>
</dbReference>
<proteinExistence type="inferred from homology"/>
<keyword evidence="3 5" id="KW-0378">Hydrolase</keyword>
<dbReference type="EC" id="3.2.1.22" evidence="2 5"/>
<feature type="binding site" evidence="7">
    <location>
        <begin position="367"/>
        <end position="368"/>
    </location>
    <ligand>
        <name>substrate</name>
    </ligand>
</feature>
<evidence type="ECO:0000259" key="9">
    <source>
        <dbReference type="Pfam" id="PF16875"/>
    </source>
</evidence>
<dbReference type="InterPro" id="IPR038417">
    <property type="entry name" value="Alpga-gal_N_sf"/>
</dbReference>
<evidence type="ECO:0000259" key="8">
    <source>
        <dbReference type="Pfam" id="PF16874"/>
    </source>
</evidence>
<dbReference type="Pfam" id="PF16874">
    <property type="entry name" value="Glyco_hydro_36C"/>
    <property type="match status" value="1"/>
</dbReference>
<feature type="binding site" evidence="7">
    <location>
        <position position="200"/>
    </location>
    <ligand>
        <name>substrate</name>
    </ligand>
</feature>
<dbReference type="InterPro" id="IPR017853">
    <property type="entry name" value="GH"/>
</dbReference>
<evidence type="ECO:0000256" key="6">
    <source>
        <dbReference type="PIRSR" id="PIRSR005536-1"/>
    </source>
</evidence>
<dbReference type="Pfam" id="PF02065">
    <property type="entry name" value="Melibiase"/>
    <property type="match status" value="1"/>
</dbReference>
<dbReference type="Gene3D" id="2.60.40.1180">
    <property type="entry name" value="Golgi alpha-mannosidase II"/>
    <property type="match status" value="1"/>
</dbReference>
<evidence type="ECO:0000313" key="10">
    <source>
        <dbReference type="EMBL" id="RKD34086.1"/>
    </source>
</evidence>
<dbReference type="FunFam" id="3.20.20.70:FF:000118">
    <property type="entry name" value="Alpha-galactosidase"/>
    <property type="match status" value="1"/>
</dbReference>
<dbReference type="Gene3D" id="2.70.98.60">
    <property type="entry name" value="alpha-galactosidase from lactobacil brevis"/>
    <property type="match status" value="1"/>
</dbReference>
<dbReference type="GO" id="GO:0016052">
    <property type="term" value="P:carbohydrate catabolic process"/>
    <property type="evidence" value="ECO:0007669"/>
    <property type="project" value="InterPro"/>
</dbReference>
<keyword evidence="4 5" id="KW-0326">Glycosidase</keyword>
<dbReference type="InterPro" id="IPR031705">
    <property type="entry name" value="Glyco_hydro_36_C"/>
</dbReference>
<organism evidence="10 11">
    <name type="scientific">Lacrimispora algidixylanolytica</name>
    <dbReference type="NCBI Taxonomy" id="94868"/>
    <lineage>
        <taxon>Bacteria</taxon>
        <taxon>Bacillati</taxon>
        <taxon>Bacillota</taxon>
        <taxon>Clostridia</taxon>
        <taxon>Lachnospirales</taxon>
        <taxon>Lachnospiraceae</taxon>
        <taxon>Lacrimispora</taxon>
    </lineage>
</organism>
<dbReference type="CDD" id="cd14791">
    <property type="entry name" value="GH36"/>
    <property type="match status" value="1"/>
</dbReference>
<evidence type="ECO:0000256" key="4">
    <source>
        <dbReference type="ARBA" id="ARBA00023295"/>
    </source>
</evidence>
<dbReference type="InterPro" id="IPR013780">
    <property type="entry name" value="Glyco_hydro_b"/>
</dbReference>
<feature type="binding site" evidence="7">
    <location>
        <position position="549"/>
    </location>
    <ligand>
        <name>substrate</name>
    </ligand>
</feature>
<dbReference type="Proteomes" id="UP000284277">
    <property type="component" value="Unassembled WGS sequence"/>
</dbReference>